<proteinExistence type="predicted"/>
<dbReference type="SUPFAM" id="SSF49498">
    <property type="entry name" value="alpha-Amylase inhibitor tendamistat"/>
    <property type="match status" value="1"/>
</dbReference>
<dbReference type="EMBL" id="JBHTIS010000904">
    <property type="protein sequence ID" value="MFD1047039.1"/>
    <property type="molecule type" value="Genomic_DNA"/>
</dbReference>
<organism evidence="2 3">
    <name type="scientific">Kibdelosporangium lantanae</name>
    <dbReference type="NCBI Taxonomy" id="1497396"/>
    <lineage>
        <taxon>Bacteria</taxon>
        <taxon>Bacillati</taxon>
        <taxon>Actinomycetota</taxon>
        <taxon>Actinomycetes</taxon>
        <taxon>Pseudonocardiales</taxon>
        <taxon>Pseudonocardiaceae</taxon>
        <taxon>Kibdelosporangium</taxon>
    </lineage>
</organism>
<protein>
    <submittedName>
        <fullName evidence="2">Uncharacterized protein</fullName>
    </submittedName>
</protein>
<evidence type="ECO:0000313" key="2">
    <source>
        <dbReference type="EMBL" id="MFD1047039.1"/>
    </source>
</evidence>
<comment type="caution">
    <text evidence="2">The sequence shown here is derived from an EMBL/GenBank/DDBJ whole genome shotgun (WGS) entry which is preliminary data.</text>
</comment>
<keyword evidence="3" id="KW-1185">Reference proteome</keyword>
<dbReference type="Gene3D" id="2.60.40.20">
    <property type="entry name" value="Alpha-amylase inhibitor"/>
    <property type="match status" value="1"/>
</dbReference>
<reference evidence="3" key="1">
    <citation type="journal article" date="2019" name="Int. J. Syst. Evol. Microbiol.">
        <title>The Global Catalogue of Microorganisms (GCM) 10K type strain sequencing project: providing services to taxonomists for standard genome sequencing and annotation.</title>
        <authorList>
            <consortium name="The Broad Institute Genomics Platform"/>
            <consortium name="The Broad Institute Genome Sequencing Center for Infectious Disease"/>
            <person name="Wu L."/>
            <person name="Ma J."/>
        </authorList>
    </citation>
    <scope>NUCLEOTIDE SEQUENCE [LARGE SCALE GENOMIC DNA]</scope>
    <source>
        <strain evidence="3">JCM 31486</strain>
    </source>
</reference>
<gene>
    <name evidence="2" type="ORF">ACFQ1S_16540</name>
</gene>
<evidence type="ECO:0000256" key="1">
    <source>
        <dbReference type="SAM" id="MobiDB-lite"/>
    </source>
</evidence>
<dbReference type="Proteomes" id="UP001597045">
    <property type="component" value="Unassembled WGS sequence"/>
</dbReference>
<accession>A0ABW3MBR1</accession>
<evidence type="ECO:0000313" key="3">
    <source>
        <dbReference type="Proteomes" id="UP001597045"/>
    </source>
</evidence>
<feature type="non-terminal residue" evidence="2">
    <location>
        <position position="1"/>
    </location>
</feature>
<sequence>FASSAIANAAPTRSSDVDTSTGTVATSAVGIMGTLPGCAPYDHSGQHAWVTNNCSYTVHAKIIWAFAPDTACYTLNPGDRLDSYRSGLARFDGAVSC</sequence>
<feature type="region of interest" description="Disordered" evidence="1">
    <location>
        <begin position="1"/>
        <end position="20"/>
    </location>
</feature>
<name>A0ABW3MBR1_9PSEU</name>
<dbReference type="InterPro" id="IPR036379">
    <property type="entry name" value="A-amylase_inhib_sf"/>
</dbReference>